<evidence type="ECO:0000256" key="9">
    <source>
        <dbReference type="HAMAP-Rule" id="MF_00097"/>
    </source>
</evidence>
<dbReference type="EC" id="2.5.1.3" evidence="9"/>
<dbReference type="Gene3D" id="3.20.20.70">
    <property type="entry name" value="Aldolase class I"/>
    <property type="match status" value="1"/>
</dbReference>
<feature type="binding site" evidence="9">
    <location>
        <position position="110"/>
    </location>
    <ligand>
        <name>4-amino-2-methyl-5-(diphosphooxymethyl)pyrimidine</name>
        <dbReference type="ChEBI" id="CHEBI:57841"/>
    </ligand>
</feature>
<comment type="caution">
    <text evidence="9">Lacks conserved residue(s) required for the propagation of feature annotation.</text>
</comment>
<comment type="similarity">
    <text evidence="9 10">Belongs to the thiamine-phosphate synthase family.</text>
</comment>
<gene>
    <name evidence="9 13" type="primary">thiE</name>
    <name evidence="13" type="ORF">ACFSB2_04205</name>
</gene>
<feature type="binding site" evidence="9">
    <location>
        <position position="166"/>
    </location>
    <ligand>
        <name>2-[(2R,5Z)-2-carboxy-4-methylthiazol-5(2H)-ylidene]ethyl phosphate</name>
        <dbReference type="ChEBI" id="CHEBI:62899"/>
    </ligand>
</feature>
<comment type="catalytic activity">
    <reaction evidence="7 9 10">
        <text>2-(2-carboxy-4-methylthiazol-5-yl)ethyl phosphate + 4-amino-2-methyl-5-(diphosphooxymethyl)pyrimidine + 2 H(+) = thiamine phosphate + CO2 + diphosphate</text>
        <dbReference type="Rhea" id="RHEA:47848"/>
        <dbReference type="ChEBI" id="CHEBI:15378"/>
        <dbReference type="ChEBI" id="CHEBI:16526"/>
        <dbReference type="ChEBI" id="CHEBI:33019"/>
        <dbReference type="ChEBI" id="CHEBI:37575"/>
        <dbReference type="ChEBI" id="CHEBI:57841"/>
        <dbReference type="ChEBI" id="CHEBI:62890"/>
        <dbReference type="EC" id="2.5.1.3"/>
    </reaction>
</comment>
<keyword evidence="4 9" id="KW-0460">Magnesium</keyword>
<dbReference type="InterPro" id="IPR034291">
    <property type="entry name" value="TMP_synthase"/>
</dbReference>
<evidence type="ECO:0000256" key="4">
    <source>
        <dbReference type="ARBA" id="ARBA00022842"/>
    </source>
</evidence>
<reference evidence="14" key="1">
    <citation type="journal article" date="2019" name="Int. J. Syst. Evol. Microbiol.">
        <title>The Global Catalogue of Microorganisms (GCM) 10K type strain sequencing project: providing services to taxonomists for standard genome sequencing and annotation.</title>
        <authorList>
            <consortium name="The Broad Institute Genomics Platform"/>
            <consortium name="The Broad Institute Genome Sequencing Center for Infectious Disease"/>
            <person name="Wu L."/>
            <person name="Ma J."/>
        </authorList>
    </citation>
    <scope>NUCLEOTIDE SEQUENCE [LARGE SCALE GENOMIC DNA]</scope>
    <source>
        <strain evidence="14">CGMCC 1.12286</strain>
    </source>
</reference>
<dbReference type="PANTHER" id="PTHR20857">
    <property type="entry name" value="THIAMINE-PHOSPHATE PYROPHOSPHORYLASE"/>
    <property type="match status" value="1"/>
</dbReference>
<dbReference type="GO" id="GO:0004789">
    <property type="term" value="F:thiamine-phosphate diphosphorylase activity"/>
    <property type="evidence" value="ECO:0007669"/>
    <property type="project" value="UniProtKB-EC"/>
</dbReference>
<evidence type="ECO:0000256" key="10">
    <source>
        <dbReference type="RuleBase" id="RU003826"/>
    </source>
</evidence>
<dbReference type="Pfam" id="PF02581">
    <property type="entry name" value="TMP-TENI"/>
    <property type="match status" value="1"/>
</dbReference>
<feature type="binding site" evidence="9">
    <location>
        <begin position="34"/>
        <end position="38"/>
    </location>
    <ligand>
        <name>4-amino-2-methyl-5-(diphosphooxymethyl)pyrimidine</name>
        <dbReference type="ChEBI" id="CHEBI:57841"/>
    </ligand>
</feature>
<evidence type="ECO:0000256" key="2">
    <source>
        <dbReference type="ARBA" id="ARBA00022679"/>
    </source>
</evidence>
<evidence type="ECO:0000259" key="12">
    <source>
        <dbReference type="Pfam" id="PF02581"/>
    </source>
</evidence>
<keyword evidence="5 9" id="KW-0784">Thiamine biosynthesis</keyword>
<dbReference type="InterPro" id="IPR013785">
    <property type="entry name" value="Aldolase_TIM"/>
</dbReference>
<feature type="binding site" evidence="9">
    <location>
        <begin position="136"/>
        <end position="138"/>
    </location>
    <ligand>
        <name>2-[(2R,5Z)-2-carboxy-4-methylthiazol-5(2H)-ylidene]ethyl phosphate</name>
        <dbReference type="ChEBI" id="CHEBI:62899"/>
    </ligand>
</feature>
<dbReference type="SUPFAM" id="SSF51391">
    <property type="entry name" value="Thiamin phosphate synthase"/>
    <property type="match status" value="1"/>
</dbReference>
<protein>
    <recommendedName>
        <fullName evidence="9">Thiamine-phosphate synthase</fullName>
        <shortName evidence="9">TP synthase</shortName>
        <shortName evidence="9">TPS</shortName>
        <ecNumber evidence="9">2.5.1.3</ecNumber>
    </recommendedName>
    <alternativeName>
        <fullName evidence="9">Thiamine-phosphate pyrophosphorylase</fullName>
        <shortName evidence="9">TMP pyrophosphorylase</shortName>
        <shortName evidence="9">TMP-PPase</shortName>
    </alternativeName>
</protein>
<feature type="binding site" evidence="9">
    <location>
        <position position="139"/>
    </location>
    <ligand>
        <name>4-amino-2-methyl-5-(diphosphooxymethyl)pyrimidine</name>
        <dbReference type="ChEBI" id="CHEBI:57841"/>
    </ligand>
</feature>
<proteinExistence type="inferred from homology"/>
<comment type="cofactor">
    <cofactor evidence="9">
        <name>Mg(2+)</name>
        <dbReference type="ChEBI" id="CHEBI:18420"/>
    </cofactor>
    <text evidence="9">Binds 1 Mg(2+) ion per subunit.</text>
</comment>
<dbReference type="PANTHER" id="PTHR20857:SF15">
    <property type="entry name" value="THIAMINE-PHOSPHATE SYNTHASE"/>
    <property type="match status" value="1"/>
</dbReference>
<keyword evidence="2 9" id="KW-0808">Transferase</keyword>
<evidence type="ECO:0000256" key="1">
    <source>
        <dbReference type="ARBA" id="ARBA00005165"/>
    </source>
</evidence>
<evidence type="ECO:0000256" key="6">
    <source>
        <dbReference type="ARBA" id="ARBA00047334"/>
    </source>
</evidence>
<dbReference type="CDD" id="cd00564">
    <property type="entry name" value="TMP_TenI"/>
    <property type="match status" value="1"/>
</dbReference>
<comment type="catalytic activity">
    <reaction evidence="6 9 10">
        <text>4-methyl-5-(2-phosphooxyethyl)-thiazole + 4-amino-2-methyl-5-(diphosphooxymethyl)pyrimidine + H(+) = thiamine phosphate + diphosphate</text>
        <dbReference type="Rhea" id="RHEA:22328"/>
        <dbReference type="ChEBI" id="CHEBI:15378"/>
        <dbReference type="ChEBI" id="CHEBI:33019"/>
        <dbReference type="ChEBI" id="CHEBI:37575"/>
        <dbReference type="ChEBI" id="CHEBI:57841"/>
        <dbReference type="ChEBI" id="CHEBI:58296"/>
        <dbReference type="EC" id="2.5.1.3"/>
    </reaction>
</comment>
<name>A0ABW4JEM5_9BACL</name>
<feature type="domain" description="Thiamine phosphate synthase/TenI" evidence="12">
    <location>
        <begin position="6"/>
        <end position="189"/>
    </location>
</feature>
<dbReference type="EMBL" id="JBHUCX010000013">
    <property type="protein sequence ID" value="MFD1673910.1"/>
    <property type="molecule type" value="Genomic_DNA"/>
</dbReference>
<accession>A0ABW4JEM5</accession>
<evidence type="ECO:0000256" key="7">
    <source>
        <dbReference type="ARBA" id="ARBA00047851"/>
    </source>
</evidence>
<dbReference type="NCBIfam" id="TIGR00693">
    <property type="entry name" value="thiE"/>
    <property type="match status" value="1"/>
</dbReference>
<evidence type="ECO:0000256" key="8">
    <source>
        <dbReference type="ARBA" id="ARBA00047883"/>
    </source>
</evidence>
<organism evidence="13 14">
    <name type="scientific">Alicyclobacillus fodiniaquatilis</name>
    <dbReference type="NCBI Taxonomy" id="1661150"/>
    <lineage>
        <taxon>Bacteria</taxon>
        <taxon>Bacillati</taxon>
        <taxon>Bacillota</taxon>
        <taxon>Bacilli</taxon>
        <taxon>Bacillales</taxon>
        <taxon>Alicyclobacillaceae</taxon>
        <taxon>Alicyclobacillus</taxon>
    </lineage>
</organism>
<keyword evidence="3 9" id="KW-0479">Metal-binding</keyword>
<comment type="function">
    <text evidence="9">Condenses 4-methyl-5-(beta-hydroxyethyl)thiazole monophosphate (THZ-P) and 2-methyl-4-amino-5-hydroxymethyl pyrimidine pyrophosphate (HMP-PP) to form thiamine monophosphate (TMP).</text>
</comment>
<evidence type="ECO:0000256" key="11">
    <source>
        <dbReference type="RuleBase" id="RU004253"/>
    </source>
</evidence>
<evidence type="ECO:0000313" key="13">
    <source>
        <dbReference type="EMBL" id="MFD1673910.1"/>
    </source>
</evidence>
<evidence type="ECO:0000313" key="14">
    <source>
        <dbReference type="Proteomes" id="UP001597079"/>
    </source>
</evidence>
<feature type="binding site" evidence="9">
    <location>
        <position position="69"/>
    </location>
    <ligand>
        <name>Mg(2+)</name>
        <dbReference type="ChEBI" id="CHEBI:18420"/>
    </ligand>
</feature>
<comment type="pathway">
    <text evidence="1 9 11">Cofactor biosynthesis; thiamine diphosphate biosynthesis; thiamine phosphate from 4-amino-2-methyl-5-diphosphomethylpyrimidine and 4-methyl-5-(2-phosphoethyl)-thiazole: step 1/1.</text>
</comment>
<dbReference type="HAMAP" id="MF_00097">
    <property type="entry name" value="TMP_synthase"/>
    <property type="match status" value="1"/>
</dbReference>
<dbReference type="Proteomes" id="UP001597079">
    <property type="component" value="Unassembled WGS sequence"/>
</dbReference>
<sequence>MNTVLHVISDRNRRRLPLVDALVEAAKGGADVIQIREKKAPASETYTQVKQLQQHLATNGLAARVYVNDRTDIAIATDMDGVHLAAKSLPIETVKALRGRANWHGRIGCSVHHIDEAVQAEKDGADYVTFGHVFASESHPDIPPRGLYALRRIVEALSIPVIAIGGIDHTNVGAVLDTGCSGIAVIGAILDTTDPRGAAEELKAAMARADAHPKVPF</sequence>
<evidence type="ECO:0000256" key="3">
    <source>
        <dbReference type="ARBA" id="ARBA00022723"/>
    </source>
</evidence>
<dbReference type="InterPro" id="IPR022998">
    <property type="entry name" value="ThiamineP_synth_TenI"/>
</dbReference>
<comment type="caution">
    <text evidence="13">The sequence shown here is derived from an EMBL/GenBank/DDBJ whole genome shotgun (WGS) entry which is preliminary data.</text>
</comment>
<dbReference type="InterPro" id="IPR036206">
    <property type="entry name" value="ThiamineP_synth_sf"/>
</dbReference>
<keyword evidence="14" id="KW-1185">Reference proteome</keyword>
<evidence type="ECO:0000256" key="5">
    <source>
        <dbReference type="ARBA" id="ARBA00022977"/>
    </source>
</evidence>
<dbReference type="RefSeq" id="WP_377941501.1">
    <property type="nucleotide sequence ID" value="NZ_JBHUCX010000013.1"/>
</dbReference>
<feature type="binding site" evidence="9">
    <location>
        <position position="68"/>
    </location>
    <ligand>
        <name>4-amino-2-methyl-5-(diphosphooxymethyl)pyrimidine</name>
        <dbReference type="ChEBI" id="CHEBI:57841"/>
    </ligand>
</feature>
<comment type="catalytic activity">
    <reaction evidence="8 9 10">
        <text>2-[(2R,5Z)-2-carboxy-4-methylthiazol-5(2H)-ylidene]ethyl phosphate + 4-amino-2-methyl-5-(diphosphooxymethyl)pyrimidine + 2 H(+) = thiamine phosphate + CO2 + diphosphate</text>
        <dbReference type="Rhea" id="RHEA:47844"/>
        <dbReference type="ChEBI" id="CHEBI:15378"/>
        <dbReference type="ChEBI" id="CHEBI:16526"/>
        <dbReference type="ChEBI" id="CHEBI:33019"/>
        <dbReference type="ChEBI" id="CHEBI:37575"/>
        <dbReference type="ChEBI" id="CHEBI:57841"/>
        <dbReference type="ChEBI" id="CHEBI:62899"/>
        <dbReference type="EC" id="2.5.1.3"/>
    </reaction>
</comment>